<name>A0AAW0FKA6_9APHY</name>
<organism evidence="1 2">
    <name type="scientific">Cerrena zonata</name>
    <dbReference type="NCBI Taxonomy" id="2478898"/>
    <lineage>
        <taxon>Eukaryota</taxon>
        <taxon>Fungi</taxon>
        <taxon>Dikarya</taxon>
        <taxon>Basidiomycota</taxon>
        <taxon>Agaricomycotina</taxon>
        <taxon>Agaricomycetes</taxon>
        <taxon>Polyporales</taxon>
        <taxon>Cerrenaceae</taxon>
        <taxon>Cerrena</taxon>
    </lineage>
</organism>
<dbReference type="Gene3D" id="3.80.10.10">
    <property type="entry name" value="Ribonuclease Inhibitor"/>
    <property type="match status" value="1"/>
</dbReference>
<keyword evidence="2" id="KW-1185">Reference proteome</keyword>
<reference evidence="1 2" key="1">
    <citation type="submission" date="2022-09" db="EMBL/GenBank/DDBJ databases">
        <authorList>
            <person name="Palmer J.M."/>
        </authorList>
    </citation>
    <scope>NUCLEOTIDE SEQUENCE [LARGE SCALE GENOMIC DNA]</scope>
    <source>
        <strain evidence="1 2">DSM 7382</strain>
    </source>
</reference>
<accession>A0AAW0FKA6</accession>
<dbReference type="AlphaFoldDB" id="A0AAW0FKA6"/>
<protein>
    <recommendedName>
        <fullName evidence="3">F-box domain-containing protein</fullName>
    </recommendedName>
</protein>
<proteinExistence type="predicted"/>
<dbReference type="InterPro" id="IPR032675">
    <property type="entry name" value="LRR_dom_sf"/>
</dbReference>
<dbReference type="Proteomes" id="UP001385951">
    <property type="component" value="Unassembled WGS sequence"/>
</dbReference>
<evidence type="ECO:0008006" key="3">
    <source>
        <dbReference type="Google" id="ProtNLM"/>
    </source>
</evidence>
<comment type="caution">
    <text evidence="1">The sequence shown here is derived from an EMBL/GenBank/DDBJ whole genome shotgun (WGS) entry which is preliminary data.</text>
</comment>
<sequence length="563" mass="63821">MSSSQILPNRDHPILIPELLALTLSFLDEKSTTKTVTVCRQWAGIALDATWRSVTDFRRILGLLGPFTVQTHYGRGNYATHTYRFKRPLRSTDWKRFDRYAHRIRSLTYDDKSRRVVDATVWDEIISSCPREHLLPNLQSLSWYSSTAERQVCLLHFLHPGVKQLSMNVFPNDDSDKTTLSYLSQVHARAPRLTHLEIGTECSISEVQEEVLTLLSGFPCLSQLTVPLYCLTSILMSRLSTLRHLSSIHFSKPVERRTGHPSDVAHWAPPLADGAFPTLHQLSLSAHLSHALDFINSRFAPRHLTKLYVNVIAIDNPFVVRQFFTALVAQHPQLQDLYVDFIVGPDAPIVYPPPPLHSRPGIETIRPLLSSPSLTSFGFRWDYQLNLTQADVEEIASSWPRLESLLLNCQPIPEVSGPILTMNALLPFARHCPRIEQLGLYLNGHMMPRRAPSSLPPVRFTSLRTLSVGASSITSVDSTALFLSQLLPPGCKIESGVRWPDAFGLALDKIGIMDERRVKMTEWWVGWNDVAKVLPLATEARMEERARIAVLEKEIERMKLERR</sequence>
<gene>
    <name evidence="1" type="ORF">QCA50_014719</name>
</gene>
<evidence type="ECO:0000313" key="2">
    <source>
        <dbReference type="Proteomes" id="UP001385951"/>
    </source>
</evidence>
<dbReference type="EMBL" id="JASBNA010000037">
    <property type="protein sequence ID" value="KAK7682133.1"/>
    <property type="molecule type" value="Genomic_DNA"/>
</dbReference>
<evidence type="ECO:0000313" key="1">
    <source>
        <dbReference type="EMBL" id="KAK7682133.1"/>
    </source>
</evidence>
<dbReference type="SUPFAM" id="SSF52047">
    <property type="entry name" value="RNI-like"/>
    <property type="match status" value="1"/>
</dbReference>